<dbReference type="Proteomes" id="UP000011087">
    <property type="component" value="Unassembled WGS sequence"/>
</dbReference>
<accession>L1JZS6</accession>
<evidence type="ECO:0000313" key="3">
    <source>
        <dbReference type="EMBL" id="EKX53779.1"/>
    </source>
</evidence>
<reference evidence="3 5" key="1">
    <citation type="journal article" date="2012" name="Nature">
        <title>Algal genomes reveal evolutionary mosaicism and the fate of nucleomorphs.</title>
        <authorList>
            <consortium name="DOE Joint Genome Institute"/>
            <person name="Curtis B.A."/>
            <person name="Tanifuji G."/>
            <person name="Burki F."/>
            <person name="Gruber A."/>
            <person name="Irimia M."/>
            <person name="Maruyama S."/>
            <person name="Arias M.C."/>
            <person name="Ball S.G."/>
            <person name="Gile G.H."/>
            <person name="Hirakawa Y."/>
            <person name="Hopkins J.F."/>
            <person name="Kuo A."/>
            <person name="Rensing S.A."/>
            <person name="Schmutz J."/>
            <person name="Symeonidi A."/>
            <person name="Elias M."/>
            <person name="Eveleigh R.J."/>
            <person name="Herman E.K."/>
            <person name="Klute M.J."/>
            <person name="Nakayama T."/>
            <person name="Obornik M."/>
            <person name="Reyes-Prieto A."/>
            <person name="Armbrust E.V."/>
            <person name="Aves S.J."/>
            <person name="Beiko R.G."/>
            <person name="Coutinho P."/>
            <person name="Dacks J.B."/>
            <person name="Durnford D.G."/>
            <person name="Fast N.M."/>
            <person name="Green B.R."/>
            <person name="Grisdale C.J."/>
            <person name="Hempel F."/>
            <person name="Henrissat B."/>
            <person name="Hoppner M.P."/>
            <person name="Ishida K."/>
            <person name="Kim E."/>
            <person name="Koreny L."/>
            <person name="Kroth P.G."/>
            <person name="Liu Y."/>
            <person name="Malik S.B."/>
            <person name="Maier U.G."/>
            <person name="McRose D."/>
            <person name="Mock T."/>
            <person name="Neilson J.A."/>
            <person name="Onodera N.T."/>
            <person name="Poole A.M."/>
            <person name="Pritham E.J."/>
            <person name="Richards T.A."/>
            <person name="Rocap G."/>
            <person name="Roy S.W."/>
            <person name="Sarai C."/>
            <person name="Schaack S."/>
            <person name="Shirato S."/>
            <person name="Slamovits C.H."/>
            <person name="Spencer D.F."/>
            <person name="Suzuki S."/>
            <person name="Worden A.Z."/>
            <person name="Zauner S."/>
            <person name="Barry K."/>
            <person name="Bell C."/>
            <person name="Bharti A.K."/>
            <person name="Crow J.A."/>
            <person name="Grimwood J."/>
            <person name="Kramer R."/>
            <person name="Lindquist E."/>
            <person name="Lucas S."/>
            <person name="Salamov A."/>
            <person name="McFadden G.I."/>
            <person name="Lane C.E."/>
            <person name="Keeling P.J."/>
            <person name="Gray M.W."/>
            <person name="Grigoriev I.V."/>
            <person name="Archibald J.M."/>
        </authorList>
    </citation>
    <scope>NUCLEOTIDE SEQUENCE</scope>
    <source>
        <strain evidence="3 5">CCMP2712</strain>
    </source>
</reference>
<dbReference type="EMBL" id="JH992969">
    <property type="protein sequence ID" value="EKX53779.1"/>
    <property type="molecule type" value="Genomic_DNA"/>
</dbReference>
<dbReference type="HOGENOM" id="CLU_355446_0_0_1"/>
<protein>
    <submittedName>
        <fullName evidence="3 4">Uncharacterized protein</fullName>
    </submittedName>
</protein>
<evidence type="ECO:0000256" key="2">
    <source>
        <dbReference type="SAM" id="SignalP"/>
    </source>
</evidence>
<feature type="region of interest" description="Disordered" evidence="1">
    <location>
        <begin position="185"/>
        <end position="234"/>
    </location>
</feature>
<feature type="compositionally biased region" description="Basic and acidic residues" evidence="1">
    <location>
        <begin position="121"/>
        <end position="130"/>
    </location>
</feature>
<keyword evidence="5" id="KW-1185">Reference proteome</keyword>
<keyword evidence="2" id="KW-0732">Signal</keyword>
<sequence>MAGRVLMVALVALTAGQGQETWLHHDRADHPAPPFCQPLLHAECSLRSEEAPALPCLRVVGGRGKLKQMSKGAKVRRQKKKKQTRKQKREDERKKRKEEFSMEPVRIGGGLVHPTRLGGVTKEDVKETLQQKKQPLSRIKSRLKLKQPTKKAMAGEIGHYPRKANFMPKRDRRKLRKLQALQALKQRKDSIAGQKRQASQVAGRNEEEEEEEESSESKADGSEQAVASDESLYEGDFETLEEEKKHREMLARRSLLSVQGKEDRLQSFVSQQSGYPHGKKGLHRNLTPENLAEAGFRYLPDCAGSDQTVFEQTGELFKDWQKDDVPMQISVGLLENMYWSKRFSSTSSEVARQIEFTYRVLGNTEEAERWHRISLEEAQAKQEEAGAEALSRPERALAIADDVIRDALAEDEMDKVLKENALTWKQRAQQLTQLPKRGKFEWEKYMEGDASNAIPMVTNEHTEGRERKARPIDPQESMMLKVMKEDISLSVNFREETVLLNNLSFPLPTSAPCKFDDLEVEGDRLNGVNFSQSGMRVVRVDVSAHPIVRWATNLLTGADKRKRSSWSLRVVKNKGRIVVGFLGSSLQSSYNLELNSAVNGFLLDSNGKAVRTSEDILRPDRLGERQMNVLELAKLHRKLVTGECRRNATVISVREPPSSSPDAKSHLDLSFGQDSIIVLTIDRRRQRARIDVYKSQLLDHVGGLGRVSTGRLESVVSFRIQGVANDSVPFVVLEEYGDTVDLMTRRTFKKELMRMIDPFYVGGRKRRKRRRLPPVDREDLYVERACSNSR</sequence>
<dbReference type="EnsemblProtists" id="EKX53779">
    <property type="protein sequence ID" value="EKX53779"/>
    <property type="gene ID" value="GUITHDRAFT_132831"/>
</dbReference>
<dbReference type="KEGG" id="gtt:GUITHDRAFT_132831"/>
<feature type="region of interest" description="Disordered" evidence="1">
    <location>
        <begin position="65"/>
        <end position="138"/>
    </location>
</feature>
<feature type="compositionally biased region" description="Basic and acidic residues" evidence="1">
    <location>
        <begin position="88"/>
        <end position="100"/>
    </location>
</feature>
<evidence type="ECO:0000256" key="1">
    <source>
        <dbReference type="SAM" id="MobiDB-lite"/>
    </source>
</evidence>
<organism evidence="3">
    <name type="scientific">Guillardia theta (strain CCMP2712)</name>
    <name type="common">Cryptophyte</name>
    <dbReference type="NCBI Taxonomy" id="905079"/>
    <lineage>
        <taxon>Eukaryota</taxon>
        <taxon>Cryptophyceae</taxon>
        <taxon>Pyrenomonadales</taxon>
        <taxon>Geminigeraceae</taxon>
        <taxon>Guillardia</taxon>
    </lineage>
</organism>
<gene>
    <name evidence="3" type="ORF">GUITHDRAFT_132831</name>
</gene>
<dbReference type="RefSeq" id="XP_005840759.1">
    <property type="nucleotide sequence ID" value="XM_005840702.1"/>
</dbReference>
<dbReference type="GeneID" id="17310279"/>
<dbReference type="AlphaFoldDB" id="L1JZS6"/>
<reference evidence="4" key="3">
    <citation type="submission" date="2016-03" db="UniProtKB">
        <authorList>
            <consortium name="EnsemblProtists"/>
        </authorList>
    </citation>
    <scope>IDENTIFICATION</scope>
</reference>
<feature type="compositionally biased region" description="Basic residues" evidence="1">
    <location>
        <begin position="65"/>
        <end position="87"/>
    </location>
</feature>
<evidence type="ECO:0000313" key="4">
    <source>
        <dbReference type="EnsemblProtists" id="EKX53779"/>
    </source>
</evidence>
<dbReference type="PaxDb" id="55529-EKX53779"/>
<feature type="chain" id="PRO_5008772150" evidence="2">
    <location>
        <begin position="19"/>
        <end position="790"/>
    </location>
</feature>
<dbReference type="Gene3D" id="1.10.1170.10">
    <property type="entry name" value="Inhibitor Of Apoptosis Protein (2mihbC-IAP-1), Chain A"/>
    <property type="match status" value="1"/>
</dbReference>
<name>L1JZS6_GUITC</name>
<reference evidence="5" key="2">
    <citation type="submission" date="2012-11" db="EMBL/GenBank/DDBJ databases">
        <authorList>
            <person name="Kuo A."/>
            <person name="Curtis B.A."/>
            <person name="Tanifuji G."/>
            <person name="Burki F."/>
            <person name="Gruber A."/>
            <person name="Irimia M."/>
            <person name="Maruyama S."/>
            <person name="Arias M.C."/>
            <person name="Ball S.G."/>
            <person name="Gile G.H."/>
            <person name="Hirakawa Y."/>
            <person name="Hopkins J.F."/>
            <person name="Rensing S.A."/>
            <person name="Schmutz J."/>
            <person name="Symeonidi A."/>
            <person name="Elias M."/>
            <person name="Eveleigh R.J."/>
            <person name="Herman E.K."/>
            <person name="Klute M.J."/>
            <person name="Nakayama T."/>
            <person name="Obornik M."/>
            <person name="Reyes-Prieto A."/>
            <person name="Armbrust E.V."/>
            <person name="Aves S.J."/>
            <person name="Beiko R.G."/>
            <person name="Coutinho P."/>
            <person name="Dacks J.B."/>
            <person name="Durnford D.G."/>
            <person name="Fast N.M."/>
            <person name="Green B.R."/>
            <person name="Grisdale C."/>
            <person name="Hempe F."/>
            <person name="Henrissat B."/>
            <person name="Hoppner M.P."/>
            <person name="Ishida K.-I."/>
            <person name="Kim E."/>
            <person name="Koreny L."/>
            <person name="Kroth P.G."/>
            <person name="Liu Y."/>
            <person name="Malik S.-B."/>
            <person name="Maier U.G."/>
            <person name="McRose D."/>
            <person name="Mock T."/>
            <person name="Neilson J.A."/>
            <person name="Onodera N.T."/>
            <person name="Poole A.M."/>
            <person name="Pritham E.J."/>
            <person name="Richards T.A."/>
            <person name="Rocap G."/>
            <person name="Roy S.W."/>
            <person name="Sarai C."/>
            <person name="Schaack S."/>
            <person name="Shirato S."/>
            <person name="Slamovits C.H."/>
            <person name="Spencer D.F."/>
            <person name="Suzuki S."/>
            <person name="Worden A.Z."/>
            <person name="Zauner S."/>
            <person name="Barry K."/>
            <person name="Bell C."/>
            <person name="Bharti A.K."/>
            <person name="Crow J.A."/>
            <person name="Grimwood J."/>
            <person name="Kramer R."/>
            <person name="Lindquist E."/>
            <person name="Lucas S."/>
            <person name="Salamov A."/>
            <person name="McFadden G.I."/>
            <person name="Lane C.E."/>
            <person name="Keeling P.J."/>
            <person name="Gray M.W."/>
            <person name="Grigoriev I.V."/>
            <person name="Archibald J.M."/>
        </authorList>
    </citation>
    <scope>NUCLEOTIDE SEQUENCE</scope>
    <source>
        <strain evidence="5">CCMP2712</strain>
    </source>
</reference>
<evidence type="ECO:0000313" key="5">
    <source>
        <dbReference type="Proteomes" id="UP000011087"/>
    </source>
</evidence>
<proteinExistence type="predicted"/>
<dbReference type="SUPFAM" id="SSF57924">
    <property type="entry name" value="Inhibitor of apoptosis (IAP) repeat"/>
    <property type="match status" value="1"/>
</dbReference>
<feature type="signal peptide" evidence="2">
    <location>
        <begin position="1"/>
        <end position="18"/>
    </location>
</feature>